<organism evidence="2 3">
    <name type="scientific">Eubacterium ventriosum ATCC 27560</name>
    <dbReference type="NCBI Taxonomy" id="411463"/>
    <lineage>
        <taxon>Bacteria</taxon>
        <taxon>Bacillati</taxon>
        <taxon>Bacillota</taxon>
        <taxon>Clostridia</taxon>
        <taxon>Eubacteriales</taxon>
        <taxon>Eubacteriaceae</taxon>
        <taxon>Eubacterium</taxon>
    </lineage>
</organism>
<accession>A5Z723</accession>
<dbReference type="InterPro" id="IPR014879">
    <property type="entry name" value="Spo0A_C"/>
</dbReference>
<dbReference type="InterPro" id="IPR036388">
    <property type="entry name" value="WH-like_DNA-bd_sf"/>
</dbReference>
<dbReference type="AlphaFoldDB" id="A5Z723"/>
<proteinExistence type="predicted"/>
<evidence type="ECO:0000313" key="2">
    <source>
        <dbReference type="EMBL" id="EDM51179.1"/>
    </source>
</evidence>
<keyword evidence="2" id="KW-0396">Initiation factor</keyword>
<dbReference type="InterPro" id="IPR016032">
    <property type="entry name" value="Sig_transdc_resp-reg_C-effctor"/>
</dbReference>
<reference evidence="2 3" key="1">
    <citation type="submission" date="2007-03" db="EMBL/GenBank/DDBJ databases">
        <authorList>
            <person name="Fulton L."/>
            <person name="Clifton S."/>
            <person name="Fulton B."/>
            <person name="Xu J."/>
            <person name="Minx P."/>
            <person name="Pepin K.H."/>
            <person name="Johnson M."/>
            <person name="Thiruvilangam P."/>
            <person name="Bhonagiri V."/>
            <person name="Nash W.E."/>
            <person name="Mardis E.R."/>
            <person name="Wilson R.K."/>
        </authorList>
    </citation>
    <scope>NUCLEOTIDE SEQUENCE [LARGE SCALE GENOMIC DNA]</scope>
    <source>
        <strain evidence="2 3">ATCC 27560</strain>
    </source>
</reference>
<dbReference type="GO" id="GO:0003677">
    <property type="term" value="F:DNA binding"/>
    <property type="evidence" value="ECO:0007669"/>
    <property type="project" value="InterPro"/>
</dbReference>
<feature type="domain" description="Sporulation initiation factor Spo0A C-terminal" evidence="1">
    <location>
        <begin position="98"/>
        <end position="195"/>
    </location>
</feature>
<name>A5Z723_9FIRM</name>
<dbReference type="HOGENOM" id="CLU_1364500_0_0_9"/>
<evidence type="ECO:0000259" key="1">
    <source>
        <dbReference type="Pfam" id="PF08769"/>
    </source>
</evidence>
<dbReference type="eggNOG" id="COG0745">
    <property type="taxonomic scope" value="Bacteria"/>
</dbReference>
<dbReference type="OrthoDB" id="1971735at2"/>
<dbReference type="GO" id="GO:0003700">
    <property type="term" value="F:DNA-binding transcription factor activity"/>
    <property type="evidence" value="ECO:0007669"/>
    <property type="project" value="InterPro"/>
</dbReference>
<keyword evidence="2" id="KW-0648">Protein biosynthesis</keyword>
<gene>
    <name evidence="2" type="ORF">EUBVEN_01506</name>
</gene>
<dbReference type="STRING" id="411463.EUBVEN_01506"/>
<protein>
    <submittedName>
        <fullName evidence="2">Sporulation initiation factor Spo0A domain protein</fullName>
    </submittedName>
</protein>
<sequence>MEKMEGKMNKMEKNSSEKLLKQLIATLKMEGNQMPGGVLESDDYNIIIIKPNQLQQENAGEKQSRKYNESYSENQRENFDDLYGERKGKKELENIISRKLIGLGIPTRLKGYKYILAAIEQVLEDETSLEGVTKILYPDVAKKYNSTPQRVEKAIRHAIEVAWTDNVVELRREFEDGRENRRPTNSEFISRISTYIKMTA</sequence>
<dbReference type="GO" id="GO:0042173">
    <property type="term" value="P:regulation of sporulation resulting in formation of a cellular spore"/>
    <property type="evidence" value="ECO:0007669"/>
    <property type="project" value="InterPro"/>
</dbReference>
<dbReference type="GO" id="GO:0005737">
    <property type="term" value="C:cytoplasm"/>
    <property type="evidence" value="ECO:0007669"/>
    <property type="project" value="InterPro"/>
</dbReference>
<dbReference type="EMBL" id="AAVL02000034">
    <property type="protein sequence ID" value="EDM51179.1"/>
    <property type="molecule type" value="Genomic_DNA"/>
</dbReference>
<comment type="caution">
    <text evidence="2">The sequence shown here is derived from an EMBL/GenBank/DDBJ whole genome shotgun (WGS) entry which is preliminary data.</text>
</comment>
<reference evidence="2 3" key="2">
    <citation type="submission" date="2007-04" db="EMBL/GenBank/DDBJ databases">
        <title>Draft genome sequence of Eubacterium ventriosum (ATCC 27560).</title>
        <authorList>
            <person name="Sudarsanam P."/>
            <person name="Ley R."/>
            <person name="Guruge J."/>
            <person name="Turnbaugh P.J."/>
            <person name="Mahowald M."/>
            <person name="Liep D."/>
            <person name="Gordon J."/>
        </authorList>
    </citation>
    <scope>NUCLEOTIDE SEQUENCE [LARGE SCALE GENOMIC DNA]</scope>
    <source>
        <strain evidence="2 3">ATCC 27560</strain>
    </source>
</reference>
<dbReference type="Gene3D" id="1.10.10.10">
    <property type="entry name" value="Winged helix-like DNA-binding domain superfamily/Winged helix DNA-binding domain"/>
    <property type="match status" value="1"/>
</dbReference>
<dbReference type="GO" id="GO:0005509">
    <property type="term" value="F:calcium ion binding"/>
    <property type="evidence" value="ECO:0007669"/>
    <property type="project" value="InterPro"/>
</dbReference>
<dbReference type="GO" id="GO:0003743">
    <property type="term" value="F:translation initiation factor activity"/>
    <property type="evidence" value="ECO:0007669"/>
    <property type="project" value="UniProtKB-KW"/>
</dbReference>
<dbReference type="SUPFAM" id="SSF46894">
    <property type="entry name" value="C-terminal effector domain of the bipartite response regulators"/>
    <property type="match status" value="1"/>
</dbReference>
<dbReference type="Proteomes" id="UP000006000">
    <property type="component" value="Unassembled WGS sequence"/>
</dbReference>
<dbReference type="Pfam" id="PF08769">
    <property type="entry name" value="Spo0A_C"/>
    <property type="match status" value="1"/>
</dbReference>
<evidence type="ECO:0000313" key="3">
    <source>
        <dbReference type="Proteomes" id="UP000006000"/>
    </source>
</evidence>